<dbReference type="PANTHER" id="PTHR47845">
    <property type="entry name" value="NUCLEAR SPECKLE SPLICING REGULATORY PROTEIN 1 HOMOLOG"/>
    <property type="match status" value="1"/>
</dbReference>
<name>A0AA48QWA0_9TREE</name>
<feature type="compositionally biased region" description="Basic and acidic residues" evidence="3">
    <location>
        <begin position="364"/>
        <end position="377"/>
    </location>
</feature>
<feature type="compositionally biased region" description="Low complexity" evidence="3">
    <location>
        <begin position="69"/>
        <end position="88"/>
    </location>
</feature>
<feature type="compositionally biased region" description="Basic and acidic residues" evidence="3">
    <location>
        <begin position="89"/>
        <end position="98"/>
    </location>
</feature>
<dbReference type="InterPro" id="IPR018612">
    <property type="entry name" value="NSRP1_N"/>
</dbReference>
<dbReference type="GeneID" id="85495822"/>
<keyword evidence="6" id="KW-1185">Reference proteome</keyword>
<evidence type="ECO:0000313" key="6">
    <source>
        <dbReference type="Proteomes" id="UP001233271"/>
    </source>
</evidence>
<sequence length="423" mass="46128">MSDGKISFSFGSKQKAAEPAPSGKSNLELLMAQAKAKKPAKPVTFDDADDDIALPVKKKEARAAPNLYAPSSSSTKSSTSAPSAPSAPAKRELLSRAERKARDEALKLDASVFDYDGVYDGMKAAEAAVTEARKAAAPTGPKYIESFLAAAATRKLDRLRAEEKMLERERVAEGDEFADKDKFVTPAYQKQMEEVRKAEEEEKAREDAMRRSNKGPGLTSLYASMLDDGAAKHAAAVAATAKTGPSLAIRPPQDFKDEEEYDPLLAAEEKSSRLGAGVRTINADTGKEIEINDDGEVVDKRSLLKAGLNITKKLGPALPPSLISGTREEAKNKPYVSRAVGAAASYHERVARERKRLSEQIVVEEEKKRAAAEAARAEEEEAARRRREGDDGAAAERRMGAKERYLARKREREEEQARKKHKA</sequence>
<evidence type="ECO:0000256" key="1">
    <source>
        <dbReference type="ARBA" id="ARBA00010126"/>
    </source>
</evidence>
<comment type="similarity">
    <text evidence="1">Belongs to the NSRP1 family.</text>
</comment>
<accession>A0AA48QWA0</accession>
<dbReference type="KEGG" id="ccac:CcaHIS019_0407720"/>
<keyword evidence="2" id="KW-0175">Coiled coil</keyword>
<evidence type="ECO:0000259" key="4">
    <source>
        <dbReference type="Pfam" id="PF09745"/>
    </source>
</evidence>
<proteinExistence type="inferred from homology"/>
<gene>
    <name evidence="5" type="ORF">CcaverHIS019_0407720</name>
</gene>
<dbReference type="InterPro" id="IPR053246">
    <property type="entry name" value="NS_splicing_regulatory_protein"/>
</dbReference>
<feature type="domain" description="Nuclear speckle splicing regulatory protein 1 N-terminal" evidence="4">
    <location>
        <begin position="99"/>
        <end position="214"/>
    </location>
</feature>
<feature type="region of interest" description="Disordered" evidence="3">
    <location>
        <begin position="63"/>
        <end position="98"/>
    </location>
</feature>
<feature type="region of interest" description="Disordered" evidence="3">
    <location>
        <begin position="364"/>
        <end position="423"/>
    </location>
</feature>
<dbReference type="PANTHER" id="PTHR47845:SF1">
    <property type="entry name" value="NUCLEAR SPECKLE SPLICING REGULATORY PROTEIN 1 HOMOLOG"/>
    <property type="match status" value="1"/>
</dbReference>
<organism evidence="5 6">
    <name type="scientific">Cutaneotrichosporon cavernicola</name>
    <dbReference type="NCBI Taxonomy" id="279322"/>
    <lineage>
        <taxon>Eukaryota</taxon>
        <taxon>Fungi</taxon>
        <taxon>Dikarya</taxon>
        <taxon>Basidiomycota</taxon>
        <taxon>Agaricomycotina</taxon>
        <taxon>Tremellomycetes</taxon>
        <taxon>Trichosporonales</taxon>
        <taxon>Trichosporonaceae</taxon>
        <taxon>Cutaneotrichosporon</taxon>
    </lineage>
</organism>
<feature type="compositionally biased region" description="Basic and acidic residues" evidence="3">
    <location>
        <begin position="387"/>
        <end position="417"/>
    </location>
</feature>
<feature type="compositionally biased region" description="Basic and acidic residues" evidence="3">
    <location>
        <begin position="192"/>
        <end position="210"/>
    </location>
</feature>
<dbReference type="RefSeq" id="XP_060457217.1">
    <property type="nucleotide sequence ID" value="XM_060600643.1"/>
</dbReference>
<dbReference type="EMBL" id="AP028215">
    <property type="protein sequence ID" value="BEI91952.1"/>
    <property type="molecule type" value="Genomic_DNA"/>
</dbReference>
<dbReference type="GO" id="GO:0000381">
    <property type="term" value="P:regulation of alternative mRNA splicing, via spliceosome"/>
    <property type="evidence" value="ECO:0007669"/>
    <property type="project" value="InterPro"/>
</dbReference>
<evidence type="ECO:0000256" key="2">
    <source>
        <dbReference type="ARBA" id="ARBA00023054"/>
    </source>
</evidence>
<evidence type="ECO:0000256" key="3">
    <source>
        <dbReference type="SAM" id="MobiDB-lite"/>
    </source>
</evidence>
<dbReference type="AlphaFoldDB" id="A0AA48QWA0"/>
<protein>
    <recommendedName>
        <fullName evidence="4">Nuclear speckle splicing regulatory protein 1 N-terminal domain-containing protein</fullName>
    </recommendedName>
</protein>
<dbReference type="Proteomes" id="UP001233271">
    <property type="component" value="Chromosome 4"/>
</dbReference>
<evidence type="ECO:0000313" key="5">
    <source>
        <dbReference type="EMBL" id="BEI91952.1"/>
    </source>
</evidence>
<reference evidence="5" key="1">
    <citation type="journal article" date="2023" name="BMC Genomics">
        <title>Chromosome-level genome assemblies of Cutaneotrichosporon spp. (Trichosporonales, Basidiomycota) reveal imbalanced evolution between nucleotide sequences and chromosome synteny.</title>
        <authorList>
            <person name="Kobayashi Y."/>
            <person name="Kayamori A."/>
            <person name="Aoki K."/>
            <person name="Shiwa Y."/>
            <person name="Matsutani M."/>
            <person name="Fujita N."/>
            <person name="Sugita T."/>
            <person name="Iwasaki W."/>
            <person name="Tanaka N."/>
            <person name="Takashima M."/>
        </authorList>
    </citation>
    <scope>NUCLEOTIDE SEQUENCE</scope>
    <source>
        <strain evidence="5">HIS019</strain>
    </source>
</reference>
<feature type="region of interest" description="Disordered" evidence="3">
    <location>
        <begin position="192"/>
        <end position="217"/>
    </location>
</feature>
<dbReference type="Pfam" id="PF09745">
    <property type="entry name" value="NSRP1_N"/>
    <property type="match status" value="1"/>
</dbReference>
<feature type="region of interest" description="Disordered" evidence="3">
    <location>
        <begin position="1"/>
        <end position="50"/>
    </location>
</feature>